<evidence type="ECO:0000256" key="2">
    <source>
        <dbReference type="ARBA" id="ARBA00009450"/>
    </source>
</evidence>
<evidence type="ECO:0000313" key="19">
    <source>
        <dbReference type="Proteomes" id="UP001216674"/>
    </source>
</evidence>
<evidence type="ECO:0000256" key="5">
    <source>
        <dbReference type="ARBA" id="ARBA00022597"/>
    </source>
</evidence>
<feature type="chain" id="PRO_5046980726" evidence="15">
    <location>
        <begin position="18"/>
        <end position="387"/>
    </location>
</feature>
<dbReference type="PROSITE" id="PS51257">
    <property type="entry name" value="PROKAR_LIPOPROTEIN"/>
    <property type="match status" value="1"/>
</dbReference>
<keyword evidence="6" id="KW-0812">Transmembrane</keyword>
<keyword evidence="11" id="KW-0472">Membrane</keyword>
<evidence type="ECO:0000256" key="3">
    <source>
        <dbReference type="ARBA" id="ARBA00022448"/>
    </source>
</evidence>
<keyword evidence="7 15" id="KW-0732">Signal</keyword>
<keyword evidence="3" id="KW-0813">Transport</keyword>
<dbReference type="Pfam" id="PF02563">
    <property type="entry name" value="Poly_export"/>
    <property type="match status" value="1"/>
</dbReference>
<feature type="domain" description="SLBB" evidence="17">
    <location>
        <begin position="179"/>
        <end position="251"/>
    </location>
</feature>
<evidence type="ECO:0000256" key="13">
    <source>
        <dbReference type="ARBA" id="ARBA00023237"/>
    </source>
</evidence>
<evidence type="ECO:0000256" key="6">
    <source>
        <dbReference type="ARBA" id="ARBA00022692"/>
    </source>
</evidence>
<dbReference type="EMBL" id="JARJLM010000559">
    <property type="protein sequence ID" value="MDF3838090.1"/>
    <property type="molecule type" value="Genomic_DNA"/>
</dbReference>
<feature type="domain" description="Polysaccharide export protein N-terminal" evidence="16">
    <location>
        <begin position="80"/>
        <end position="171"/>
    </location>
</feature>
<evidence type="ECO:0000256" key="10">
    <source>
        <dbReference type="ARBA" id="ARBA00023114"/>
    </source>
</evidence>
<evidence type="ECO:0000256" key="14">
    <source>
        <dbReference type="ARBA" id="ARBA00023288"/>
    </source>
</evidence>
<comment type="subcellular location">
    <subcellularLocation>
        <location evidence="1">Cell outer membrane</location>
        <topology evidence="1">Multi-pass membrane protein</topology>
    </subcellularLocation>
</comment>
<dbReference type="RefSeq" id="WP_276268122.1">
    <property type="nucleotide sequence ID" value="NZ_JARJLM010000559.1"/>
</dbReference>
<evidence type="ECO:0000256" key="1">
    <source>
        <dbReference type="ARBA" id="ARBA00004571"/>
    </source>
</evidence>
<evidence type="ECO:0000256" key="9">
    <source>
        <dbReference type="ARBA" id="ARBA00023065"/>
    </source>
</evidence>
<evidence type="ECO:0000256" key="12">
    <source>
        <dbReference type="ARBA" id="ARBA00023139"/>
    </source>
</evidence>
<keyword evidence="13" id="KW-0998">Cell outer membrane</keyword>
<dbReference type="InterPro" id="IPR049712">
    <property type="entry name" value="Poly_export"/>
</dbReference>
<keyword evidence="10" id="KW-0626">Porin</keyword>
<keyword evidence="8" id="KW-0625">Polysaccharide transport</keyword>
<keyword evidence="9" id="KW-0406">Ion transport</keyword>
<evidence type="ECO:0000256" key="11">
    <source>
        <dbReference type="ARBA" id="ARBA00023136"/>
    </source>
</evidence>
<evidence type="ECO:0000256" key="8">
    <source>
        <dbReference type="ARBA" id="ARBA00023047"/>
    </source>
</evidence>
<comment type="similarity">
    <text evidence="2">Belongs to the BexD/CtrA/VexA family.</text>
</comment>
<organism evidence="18 19">
    <name type="scientific">Cupriavidus basilensis</name>
    <dbReference type="NCBI Taxonomy" id="68895"/>
    <lineage>
        <taxon>Bacteria</taxon>
        <taxon>Pseudomonadati</taxon>
        <taxon>Pseudomonadota</taxon>
        <taxon>Betaproteobacteria</taxon>
        <taxon>Burkholderiales</taxon>
        <taxon>Burkholderiaceae</taxon>
        <taxon>Cupriavidus</taxon>
    </lineage>
</organism>
<dbReference type="Gene3D" id="3.30.1950.10">
    <property type="entry name" value="wza like domain"/>
    <property type="match status" value="1"/>
</dbReference>
<dbReference type="Gene3D" id="3.10.560.10">
    <property type="entry name" value="Outer membrane lipoprotein wza domain like"/>
    <property type="match status" value="2"/>
</dbReference>
<feature type="domain" description="SLBB" evidence="17">
    <location>
        <begin position="263"/>
        <end position="357"/>
    </location>
</feature>
<keyword evidence="14" id="KW-0449">Lipoprotein</keyword>
<evidence type="ECO:0000256" key="7">
    <source>
        <dbReference type="ARBA" id="ARBA00022729"/>
    </source>
</evidence>
<dbReference type="Pfam" id="PF22461">
    <property type="entry name" value="SLBB_2"/>
    <property type="match status" value="2"/>
</dbReference>
<keyword evidence="5" id="KW-0762">Sugar transport</keyword>
<evidence type="ECO:0000313" key="18">
    <source>
        <dbReference type="EMBL" id="MDF3838090.1"/>
    </source>
</evidence>
<dbReference type="Proteomes" id="UP001216674">
    <property type="component" value="Unassembled WGS sequence"/>
</dbReference>
<keyword evidence="19" id="KW-1185">Reference proteome</keyword>
<name>A0ABT6AZQ2_9BURK</name>
<keyword evidence="12" id="KW-0564">Palmitate</keyword>
<dbReference type="PANTHER" id="PTHR33619">
    <property type="entry name" value="POLYSACCHARIDE EXPORT PROTEIN GFCE-RELATED"/>
    <property type="match status" value="1"/>
</dbReference>
<proteinExistence type="inferred from homology"/>
<dbReference type="InterPro" id="IPR054765">
    <property type="entry name" value="SLBB_dom"/>
</dbReference>
<gene>
    <name evidence="18" type="ORF">P3W85_34920</name>
</gene>
<evidence type="ECO:0000256" key="15">
    <source>
        <dbReference type="SAM" id="SignalP"/>
    </source>
</evidence>
<feature type="signal peptide" evidence="15">
    <location>
        <begin position="1"/>
        <end position="17"/>
    </location>
</feature>
<accession>A0ABT6AZQ2</accession>
<evidence type="ECO:0000256" key="4">
    <source>
        <dbReference type="ARBA" id="ARBA00022452"/>
    </source>
</evidence>
<evidence type="ECO:0000259" key="17">
    <source>
        <dbReference type="Pfam" id="PF22461"/>
    </source>
</evidence>
<comment type="caution">
    <text evidence="18">The sequence shown here is derived from an EMBL/GenBank/DDBJ whole genome shotgun (WGS) entry which is preliminary data.</text>
</comment>
<dbReference type="PANTHER" id="PTHR33619:SF3">
    <property type="entry name" value="POLYSACCHARIDE EXPORT PROTEIN GFCE-RELATED"/>
    <property type="match status" value="1"/>
</dbReference>
<dbReference type="InterPro" id="IPR003715">
    <property type="entry name" value="Poly_export_N"/>
</dbReference>
<sequence>MRSLSALLVAVSTISTASLTACSFVPSSGPTKSQVQDSVKASVTAGIQIVDVTEDVAQRLLKERQPGDFARTLGNKAQFQQQLGVGDTLEVSVWEAPPATLFGASGMDPRVAPTNARVTVLPEQMVSGDGYINIPFAGQIKAVGRTTTEVERAITAALKGKANQPQVLVRLSKNVTSYVTVVGDVGASTRMQLTPRGERLLDAVASAGGVRQPVDKMTIQVTRGSEVQALPLQTIIRDPRQNVPLRAGDVVTALYQPLSFTALGATGKNQEVNFEAQGITLAQAIARAGGLEDARSDAQGVFIFRFEDASALPWPNQPVRTTQNGKVPVVYRINLKDPGSFFVAQTFPMDNKDLLYVSNAPIAELQKFLNVVFSVAYPVVTTVNTFK</sequence>
<keyword evidence="4" id="KW-1134">Transmembrane beta strand</keyword>
<evidence type="ECO:0000259" key="16">
    <source>
        <dbReference type="Pfam" id="PF02563"/>
    </source>
</evidence>
<reference evidence="18 19" key="1">
    <citation type="submission" date="2023-03" db="EMBL/GenBank/DDBJ databases">
        <title>Draft assemblies of triclosan tolerant bacteria isolated from returned activated sludge.</title>
        <authorList>
            <person name="Van Hamelsveld S."/>
        </authorList>
    </citation>
    <scope>NUCLEOTIDE SEQUENCE [LARGE SCALE GENOMIC DNA]</scope>
    <source>
        <strain evidence="18 19">GW210010_S58</strain>
    </source>
</reference>
<protein>
    <submittedName>
        <fullName evidence="18">Polysaccharide export protein</fullName>
    </submittedName>
</protein>